<dbReference type="RefSeq" id="XP_004987687.1">
    <property type="nucleotide sequence ID" value="XM_004987630.1"/>
</dbReference>
<evidence type="ECO:0000313" key="2">
    <source>
        <dbReference type="EMBL" id="EGD81291.1"/>
    </source>
</evidence>
<feature type="compositionally biased region" description="Basic residues" evidence="1">
    <location>
        <begin position="187"/>
        <end position="206"/>
    </location>
</feature>
<dbReference type="KEGG" id="sre:PTSG_11328"/>
<feature type="compositionally biased region" description="Basic residues" evidence="1">
    <location>
        <begin position="166"/>
        <end position="178"/>
    </location>
</feature>
<evidence type="ECO:0000313" key="3">
    <source>
        <dbReference type="Proteomes" id="UP000007799"/>
    </source>
</evidence>
<gene>
    <name evidence="2" type="ORF">PTSG_11328</name>
</gene>
<feature type="compositionally biased region" description="Polar residues" evidence="1">
    <location>
        <begin position="123"/>
        <end position="136"/>
    </location>
</feature>
<dbReference type="GeneID" id="16068212"/>
<protein>
    <submittedName>
        <fullName evidence="2">Uncharacterized protein</fullName>
    </submittedName>
</protein>
<accession>F2UT32</accession>
<organism evidence="3">
    <name type="scientific">Salpingoeca rosetta (strain ATCC 50818 / BSB-021)</name>
    <dbReference type="NCBI Taxonomy" id="946362"/>
    <lineage>
        <taxon>Eukaryota</taxon>
        <taxon>Choanoflagellata</taxon>
        <taxon>Craspedida</taxon>
        <taxon>Salpingoecidae</taxon>
        <taxon>Salpingoeca</taxon>
    </lineage>
</organism>
<proteinExistence type="predicted"/>
<name>F2UT32_SALR5</name>
<sequence>MKQKRNASKRPQQSAALRQQATTATAATTAATTATAAGGSSKKKKNGVQEVEGGSKSTISAAFSSPSPLSSSSMPKTATPTKKRMVNDEQKQRELHVLVNRRYQTRHTVSKLLKNCDGDAATKQMTGTTSVETSEAASDHSVQGLRRSPRKSTSPYKRSSAANTAKKAKLVPAQKKKQQGTSTATTIKKKKRRRRAAARRKQHRSRASSNAPTLSARSVSIITPEEALTIAGFQPFSLYADSNIRDLYRLLFQLAQMRLYSFTHSWVSKRDRLLFFPEANVELSFKRFVTVLQEHGVAVEHLVTNADTLGDGHFLVKRDEITWKRPQCKYVRGKNGLVYQDRRFEVSSFLFWLCGVTEPEELPFLHSRPDQLKPRCEFGFHGSRRGFKHKRKLCLNPAHYTTNDLSNLKDCWKTCFKSNPAFEHEIRMPGDKALCFCDECHVRSMWLVSKIKGYQIPKEVDEQVKRTSTPEFLESVSTYISRVIYSPAFRNARA</sequence>
<reference evidence="2" key="1">
    <citation type="submission" date="2009-08" db="EMBL/GenBank/DDBJ databases">
        <title>Annotation of Salpingoeca rosetta.</title>
        <authorList>
            <consortium name="The Broad Institute Genome Sequencing Platform"/>
            <person name="Russ C."/>
            <person name="Cuomo C."/>
            <person name="Burger G."/>
            <person name="Gray M.W."/>
            <person name="Holland P.W.H."/>
            <person name="King N."/>
            <person name="Lang F.B.F."/>
            <person name="Roger A.J."/>
            <person name="Ruiz-Trillo I."/>
            <person name="Young S.K."/>
            <person name="Zeng Q."/>
            <person name="Gargeya S."/>
            <person name="Alvarado L."/>
            <person name="Berlin A."/>
            <person name="Chapman S.B."/>
            <person name="Chen Z."/>
            <person name="Freedman E."/>
            <person name="Gellesch M."/>
            <person name="Goldberg J."/>
            <person name="Griggs A."/>
            <person name="Gujja S."/>
            <person name="Heilman E."/>
            <person name="Heiman D."/>
            <person name="Howarth C."/>
            <person name="Mehta T."/>
            <person name="Neiman D."/>
            <person name="Pearson M."/>
            <person name="Roberts A."/>
            <person name="Saif S."/>
            <person name="Shea T."/>
            <person name="Shenoy N."/>
            <person name="Sisk P."/>
            <person name="Stolte C."/>
            <person name="Sykes S."/>
            <person name="White J."/>
            <person name="Yandava C."/>
            <person name="Haas B."/>
            <person name="Nusbaum C."/>
            <person name="Birren B."/>
        </authorList>
    </citation>
    <scope>NUCLEOTIDE SEQUENCE [LARGE SCALE GENOMIC DNA]</scope>
    <source>
        <strain evidence="2">ATCC 50818</strain>
    </source>
</reference>
<feature type="region of interest" description="Disordered" evidence="1">
    <location>
        <begin position="1"/>
        <end position="95"/>
    </location>
</feature>
<feature type="compositionally biased region" description="Low complexity" evidence="1">
    <location>
        <begin position="60"/>
        <end position="73"/>
    </location>
</feature>
<keyword evidence="3" id="KW-1185">Reference proteome</keyword>
<dbReference type="InParanoid" id="F2UT32"/>
<dbReference type="AlphaFoldDB" id="F2UT32"/>
<feature type="compositionally biased region" description="Polar residues" evidence="1">
    <location>
        <begin position="151"/>
        <end position="163"/>
    </location>
</feature>
<dbReference type="EMBL" id="GL832997">
    <property type="protein sequence ID" value="EGD81291.1"/>
    <property type="molecule type" value="Genomic_DNA"/>
</dbReference>
<dbReference type="Proteomes" id="UP000007799">
    <property type="component" value="Unassembled WGS sequence"/>
</dbReference>
<feature type="region of interest" description="Disordered" evidence="1">
    <location>
        <begin position="121"/>
        <end position="215"/>
    </location>
</feature>
<feature type="compositionally biased region" description="Polar residues" evidence="1">
    <location>
        <begin position="9"/>
        <end position="20"/>
    </location>
</feature>
<feature type="compositionally biased region" description="Basic and acidic residues" evidence="1">
    <location>
        <begin position="85"/>
        <end position="95"/>
    </location>
</feature>
<evidence type="ECO:0000256" key="1">
    <source>
        <dbReference type="SAM" id="MobiDB-lite"/>
    </source>
</evidence>
<feature type="compositionally biased region" description="Low complexity" evidence="1">
    <location>
        <begin position="21"/>
        <end position="37"/>
    </location>
</feature>